<dbReference type="EMBL" id="CP004120">
    <property type="protein sequence ID" value="AGT44087.1"/>
    <property type="molecule type" value="Genomic_DNA"/>
</dbReference>
<feature type="domain" description="Colicin E3-like ribonuclease" evidence="2">
    <location>
        <begin position="133"/>
        <end position="212"/>
    </location>
</feature>
<dbReference type="Proteomes" id="UP000015620">
    <property type="component" value="Chromosome"/>
</dbReference>
<sequence>MGGVFNIVNLHVYHYAGNNPVKYTDGRQTAAIGLAKILSKIWAVAFAEPTPAGEVIAAAATVCILYLYFVDNAESSLTILETPGSVNTINPKTEFPVYDSNKTIDGFPETNKNNVHNTFPDIDRSTNIFEKYIPAPDSIPDIPDAKIAKRKTLVQKGGALRKRWKDDKGNIYEWDSLHGELEKYNKRGIHQGVVDPNTGEQIETPKNDRKVEP</sequence>
<dbReference type="KEGG" id="tped:TPE_1597"/>
<dbReference type="Pfam" id="PF09000">
    <property type="entry name" value="Cytotoxic"/>
    <property type="match status" value="1"/>
</dbReference>
<dbReference type="InterPro" id="IPR036725">
    <property type="entry name" value="ColE3_ribonuclease_sf"/>
</dbReference>
<dbReference type="GO" id="GO:0003723">
    <property type="term" value="F:RNA binding"/>
    <property type="evidence" value="ECO:0007669"/>
    <property type="project" value="InterPro"/>
</dbReference>
<evidence type="ECO:0000313" key="4">
    <source>
        <dbReference type="Proteomes" id="UP000015620"/>
    </source>
</evidence>
<dbReference type="PATRIC" id="fig|1291379.3.peg.1579"/>
<dbReference type="HOGENOM" id="CLU_1293875_0_0_12"/>
<dbReference type="Gene3D" id="3.10.380.10">
    <property type="entry name" value="Colicin E3-like ribonuclease domain"/>
    <property type="match status" value="1"/>
</dbReference>
<evidence type="ECO:0000259" key="2">
    <source>
        <dbReference type="Pfam" id="PF09000"/>
    </source>
</evidence>
<dbReference type="InterPro" id="IPR009105">
    <property type="entry name" value="Colicin_E3_ribonuclease"/>
</dbReference>
<feature type="region of interest" description="Disordered" evidence="1">
    <location>
        <begin position="190"/>
        <end position="213"/>
    </location>
</feature>
<keyword evidence="4" id="KW-1185">Reference proteome</keyword>
<evidence type="ECO:0000256" key="1">
    <source>
        <dbReference type="SAM" id="MobiDB-lite"/>
    </source>
</evidence>
<dbReference type="GO" id="GO:0016788">
    <property type="term" value="F:hydrolase activity, acting on ester bonds"/>
    <property type="evidence" value="ECO:0007669"/>
    <property type="project" value="InterPro"/>
</dbReference>
<dbReference type="AlphaFoldDB" id="S5ZNE8"/>
<proteinExistence type="predicted"/>
<gene>
    <name evidence="3" type="ORF">TPE_1597</name>
</gene>
<dbReference type="GO" id="GO:0043022">
    <property type="term" value="F:ribosome binding"/>
    <property type="evidence" value="ECO:0007669"/>
    <property type="project" value="InterPro"/>
</dbReference>
<protein>
    <submittedName>
        <fullName evidence="3">Hemagglutinin</fullName>
    </submittedName>
</protein>
<organism evidence="3 4">
    <name type="scientific">Treponema pedis str. T A4</name>
    <dbReference type="NCBI Taxonomy" id="1291379"/>
    <lineage>
        <taxon>Bacteria</taxon>
        <taxon>Pseudomonadati</taxon>
        <taxon>Spirochaetota</taxon>
        <taxon>Spirochaetia</taxon>
        <taxon>Spirochaetales</taxon>
        <taxon>Treponemataceae</taxon>
        <taxon>Treponema</taxon>
    </lineage>
</organism>
<feature type="compositionally biased region" description="Basic and acidic residues" evidence="1">
    <location>
        <begin position="203"/>
        <end position="213"/>
    </location>
</feature>
<dbReference type="SUPFAM" id="SSF63840">
    <property type="entry name" value="Ribonuclease domain of colicin E3"/>
    <property type="match status" value="1"/>
</dbReference>
<evidence type="ECO:0000313" key="3">
    <source>
        <dbReference type="EMBL" id="AGT44087.1"/>
    </source>
</evidence>
<reference evidence="3 4" key="1">
    <citation type="journal article" date="2013" name="PLoS ONE">
        <title>Genome-Wide Relatedness of Treponema pedis, from Gingiva and Necrotic Skin Lesions of Pigs, with the Human Oral Pathogen Treponema denticola.</title>
        <authorList>
            <person name="Svartstrom O."/>
            <person name="Mushtaq M."/>
            <person name="Pringle M."/>
            <person name="Segerman B."/>
        </authorList>
    </citation>
    <scope>NUCLEOTIDE SEQUENCE [LARGE SCALE GENOMIC DNA]</scope>
    <source>
        <strain evidence="3">T A4</strain>
    </source>
</reference>
<accession>S5ZNE8</accession>
<name>S5ZNE8_9SPIR</name>